<accession>A0ABN9SFH2</accession>
<dbReference type="EMBL" id="CAUYUJ010011037">
    <property type="protein sequence ID" value="CAK0830820.1"/>
    <property type="molecule type" value="Genomic_DNA"/>
</dbReference>
<organism evidence="1 2">
    <name type="scientific">Prorocentrum cordatum</name>
    <dbReference type="NCBI Taxonomy" id="2364126"/>
    <lineage>
        <taxon>Eukaryota</taxon>
        <taxon>Sar</taxon>
        <taxon>Alveolata</taxon>
        <taxon>Dinophyceae</taxon>
        <taxon>Prorocentrales</taxon>
        <taxon>Prorocentraceae</taxon>
        <taxon>Prorocentrum</taxon>
    </lineage>
</organism>
<reference evidence="1" key="1">
    <citation type="submission" date="2023-10" db="EMBL/GenBank/DDBJ databases">
        <authorList>
            <person name="Chen Y."/>
            <person name="Shah S."/>
            <person name="Dougan E. K."/>
            <person name="Thang M."/>
            <person name="Chan C."/>
        </authorList>
    </citation>
    <scope>NUCLEOTIDE SEQUENCE [LARGE SCALE GENOMIC DNA]</scope>
</reference>
<protein>
    <submittedName>
        <fullName evidence="1">Uncharacterized protein</fullName>
    </submittedName>
</protein>
<name>A0ABN9SFH2_9DINO</name>
<evidence type="ECO:0000313" key="2">
    <source>
        <dbReference type="Proteomes" id="UP001189429"/>
    </source>
</evidence>
<comment type="caution">
    <text evidence="1">The sequence shown here is derived from an EMBL/GenBank/DDBJ whole genome shotgun (WGS) entry which is preliminary data.</text>
</comment>
<evidence type="ECO:0000313" key="1">
    <source>
        <dbReference type="EMBL" id="CAK0830820.1"/>
    </source>
</evidence>
<dbReference type="Proteomes" id="UP001189429">
    <property type="component" value="Unassembled WGS sequence"/>
</dbReference>
<proteinExistence type="predicted"/>
<keyword evidence="2" id="KW-1185">Reference proteome</keyword>
<sequence length="153" mass="16235">MILRRSGGVSWICAGPPGGASGAAPGALRAPGSGVQRRSKNAARSVRSLCLGRLFFLKKGVASQSRVFTGHICSKFFSMTMISCPSEDEVGPTECVAGKCICKEGLYYVCHERRDNSTWSGCSKECKCQQQRPVDGCTPIAALASARADSLQI</sequence>
<gene>
    <name evidence="1" type="ORF">PCOR1329_LOCUS29342</name>
</gene>